<dbReference type="InterPro" id="IPR020846">
    <property type="entry name" value="MFS_dom"/>
</dbReference>
<proteinExistence type="predicted"/>
<feature type="domain" description="Major facilitator superfamily (MFS) profile" evidence="6">
    <location>
        <begin position="1"/>
        <end position="166"/>
    </location>
</feature>
<name>A0A0P4WDN5_SCYOL</name>
<sequence>MDQEGELEWGESVQGFVLGSFFYGYAITQIVGGRAAEVYGVRWVFGSCILAGGVSALLSPIAARTHYGLLITVRFLQGMCQGVSWPSMHALIVQWTPPLERPRFIGFVYFGEFRRVVRGAKVTEKCDEVLSEVHQRSLTGYMVRMKVWGATMGIESFRRRQGVVRT</sequence>
<dbReference type="AlphaFoldDB" id="A0A0P4WDN5"/>
<accession>A0A0P4WDN5</accession>
<evidence type="ECO:0000259" key="6">
    <source>
        <dbReference type="PROSITE" id="PS50850"/>
    </source>
</evidence>
<dbReference type="InterPro" id="IPR036259">
    <property type="entry name" value="MFS_trans_sf"/>
</dbReference>
<dbReference type="InterPro" id="IPR005829">
    <property type="entry name" value="Sugar_transporter_CS"/>
</dbReference>
<feature type="transmembrane region" description="Helical" evidence="5">
    <location>
        <begin position="43"/>
        <end position="63"/>
    </location>
</feature>
<evidence type="ECO:0000256" key="5">
    <source>
        <dbReference type="SAM" id="Phobius"/>
    </source>
</evidence>
<keyword evidence="3 5" id="KW-1133">Transmembrane helix</keyword>
<feature type="transmembrane region" description="Helical" evidence="5">
    <location>
        <begin position="12"/>
        <end position="31"/>
    </location>
</feature>
<dbReference type="GO" id="GO:0006820">
    <property type="term" value="P:monoatomic anion transport"/>
    <property type="evidence" value="ECO:0007669"/>
    <property type="project" value="TreeGrafter"/>
</dbReference>
<dbReference type="Gene3D" id="1.20.1250.20">
    <property type="entry name" value="MFS general substrate transporter like domains"/>
    <property type="match status" value="1"/>
</dbReference>
<reference evidence="7" key="1">
    <citation type="submission" date="2015-09" db="EMBL/GenBank/DDBJ databases">
        <title>Scylla olivacea transcriptome.</title>
        <authorList>
            <person name="Ikhwanuddin M."/>
        </authorList>
    </citation>
    <scope>NUCLEOTIDE SEQUENCE</scope>
</reference>
<comment type="subcellular location">
    <subcellularLocation>
        <location evidence="1">Membrane</location>
        <topology evidence="1">Multi-pass membrane protein</topology>
    </subcellularLocation>
</comment>
<dbReference type="InterPro" id="IPR050382">
    <property type="entry name" value="MFS_Na/Anion_cotransporter"/>
</dbReference>
<evidence type="ECO:0000313" key="7">
    <source>
        <dbReference type="EMBL" id="JAI59113.1"/>
    </source>
</evidence>
<dbReference type="GO" id="GO:0016020">
    <property type="term" value="C:membrane"/>
    <property type="evidence" value="ECO:0007669"/>
    <property type="project" value="UniProtKB-SubCell"/>
</dbReference>
<keyword evidence="2 5" id="KW-0812">Transmembrane</keyword>
<dbReference type="PROSITE" id="PS00217">
    <property type="entry name" value="SUGAR_TRANSPORT_2"/>
    <property type="match status" value="1"/>
</dbReference>
<evidence type="ECO:0000256" key="4">
    <source>
        <dbReference type="ARBA" id="ARBA00023136"/>
    </source>
</evidence>
<dbReference type="PROSITE" id="PS50850">
    <property type="entry name" value="MFS"/>
    <property type="match status" value="1"/>
</dbReference>
<dbReference type="Pfam" id="PF07690">
    <property type="entry name" value="MFS_1"/>
    <property type="match status" value="1"/>
</dbReference>
<evidence type="ECO:0000256" key="2">
    <source>
        <dbReference type="ARBA" id="ARBA00022692"/>
    </source>
</evidence>
<organism evidence="7">
    <name type="scientific">Scylla olivacea</name>
    <name type="common">Orange mud crab</name>
    <name type="synonym">Cancer olivacea</name>
    <dbReference type="NCBI Taxonomy" id="85551"/>
    <lineage>
        <taxon>Eukaryota</taxon>
        <taxon>Metazoa</taxon>
        <taxon>Ecdysozoa</taxon>
        <taxon>Arthropoda</taxon>
        <taxon>Crustacea</taxon>
        <taxon>Multicrustacea</taxon>
        <taxon>Malacostraca</taxon>
        <taxon>Eumalacostraca</taxon>
        <taxon>Eucarida</taxon>
        <taxon>Decapoda</taxon>
        <taxon>Pleocyemata</taxon>
        <taxon>Brachyura</taxon>
        <taxon>Eubrachyura</taxon>
        <taxon>Portunoidea</taxon>
        <taxon>Portunidae</taxon>
        <taxon>Portuninae</taxon>
        <taxon>Scylla</taxon>
    </lineage>
</organism>
<evidence type="ECO:0000256" key="3">
    <source>
        <dbReference type="ARBA" id="ARBA00022989"/>
    </source>
</evidence>
<dbReference type="InterPro" id="IPR011701">
    <property type="entry name" value="MFS"/>
</dbReference>
<dbReference type="PANTHER" id="PTHR11662:SF399">
    <property type="entry name" value="FI19708P1-RELATED"/>
    <property type="match status" value="1"/>
</dbReference>
<evidence type="ECO:0000256" key="1">
    <source>
        <dbReference type="ARBA" id="ARBA00004141"/>
    </source>
</evidence>
<dbReference type="GO" id="GO:0022857">
    <property type="term" value="F:transmembrane transporter activity"/>
    <property type="evidence" value="ECO:0007669"/>
    <property type="project" value="InterPro"/>
</dbReference>
<protein>
    <recommendedName>
        <fullName evidence="6">Major facilitator superfamily (MFS) profile domain-containing protein</fullName>
    </recommendedName>
</protein>
<dbReference type="EMBL" id="GDRN01097474">
    <property type="protein sequence ID" value="JAI59113.1"/>
    <property type="molecule type" value="Transcribed_RNA"/>
</dbReference>
<dbReference type="PANTHER" id="PTHR11662">
    <property type="entry name" value="SOLUTE CARRIER FAMILY 17"/>
    <property type="match status" value="1"/>
</dbReference>
<dbReference type="SUPFAM" id="SSF103473">
    <property type="entry name" value="MFS general substrate transporter"/>
    <property type="match status" value="1"/>
</dbReference>
<keyword evidence="4 5" id="KW-0472">Membrane</keyword>